<reference evidence="4" key="1">
    <citation type="submission" date="2015-07" db="EMBL/GenBank/DDBJ databases">
        <title>MeaNS - Measles Nucleotide Surveillance Program.</title>
        <authorList>
            <person name="Tran T."/>
            <person name="Druce J."/>
        </authorList>
    </citation>
    <scope>NUCLEOTIDE SEQUENCE</scope>
    <source>
        <strain evidence="4">UCB-OBI-ISO-001</strain>
        <tissue evidence="4">Gonad</tissue>
    </source>
</reference>
<dbReference type="SUPFAM" id="SSF49265">
    <property type="entry name" value="Fibronectin type III"/>
    <property type="match status" value="1"/>
</dbReference>
<dbReference type="EMBL" id="KQ422960">
    <property type="protein sequence ID" value="KOF73865.1"/>
    <property type="molecule type" value="Genomic_DNA"/>
</dbReference>
<feature type="compositionally biased region" description="Basic residues" evidence="1">
    <location>
        <begin position="343"/>
        <end position="354"/>
    </location>
</feature>
<evidence type="ECO:0000259" key="3">
    <source>
        <dbReference type="PROSITE" id="PS50853"/>
    </source>
</evidence>
<dbReference type="AlphaFoldDB" id="A0A0L8GBE6"/>
<evidence type="ECO:0000256" key="1">
    <source>
        <dbReference type="SAM" id="MobiDB-lite"/>
    </source>
</evidence>
<evidence type="ECO:0000256" key="2">
    <source>
        <dbReference type="SAM" id="Phobius"/>
    </source>
</evidence>
<feature type="compositionally biased region" description="Polar residues" evidence="1">
    <location>
        <begin position="362"/>
        <end position="374"/>
    </location>
</feature>
<accession>A0A0L8GBE6</accession>
<dbReference type="Gene3D" id="2.60.40.10">
    <property type="entry name" value="Immunoglobulins"/>
    <property type="match status" value="1"/>
</dbReference>
<dbReference type="InterPro" id="IPR036116">
    <property type="entry name" value="FN3_sf"/>
</dbReference>
<feature type="region of interest" description="Disordered" evidence="1">
    <location>
        <begin position="250"/>
        <end position="275"/>
    </location>
</feature>
<keyword evidence="2" id="KW-0472">Membrane</keyword>
<dbReference type="InterPro" id="IPR003961">
    <property type="entry name" value="FN3_dom"/>
</dbReference>
<gene>
    <name evidence="4" type="ORF">OCBIM_22037178mg</name>
</gene>
<feature type="region of interest" description="Disordered" evidence="1">
    <location>
        <begin position="342"/>
        <end position="401"/>
    </location>
</feature>
<feature type="compositionally biased region" description="Acidic residues" evidence="1">
    <location>
        <begin position="184"/>
        <end position="198"/>
    </location>
</feature>
<dbReference type="CDD" id="cd00063">
    <property type="entry name" value="FN3"/>
    <property type="match status" value="1"/>
</dbReference>
<keyword evidence="2" id="KW-0812">Transmembrane</keyword>
<proteinExistence type="predicted"/>
<sequence>MSFTTTPTPQYIDEVEIDSATDSSINLSWSVKGTSHSSSHITGFQVHFQKVASSYIQYSAMLSSMTTSYKIRNLVADTFYKVCVVMYRNDTAQNGGAGGVAQQRQKCTDAGTASWHLPVSVGSSVGAIIALSLIVLMVLIARCPSIMRHRKGSAHASGKYDSMTTNLQDDHLEMSDTTLHVHEEEDEERENDDDDEGQGEAAAAAAAFTDHRGSILVEVPVSFHERIFKQQHLQQHHHNCQTALTEGYCNGGSSSRHSRHQLRHQQSLSSPPAARPAQHYLLHRASIPHVHHHSCQHQHHKETEFVSASQLADFPVPLTYISEAEPGYHIASAAICPHQASGHSRRAHFKRQVSKGKYEGSASEQPHCSHQHSTVVKIEPQPKLSHPKPEKQPSMDITSSL</sequence>
<dbReference type="Pfam" id="PF00041">
    <property type="entry name" value="fn3"/>
    <property type="match status" value="1"/>
</dbReference>
<dbReference type="SMART" id="SM00060">
    <property type="entry name" value="FN3"/>
    <property type="match status" value="1"/>
</dbReference>
<protein>
    <recommendedName>
        <fullName evidence="3">Fibronectin type-III domain-containing protein</fullName>
    </recommendedName>
</protein>
<dbReference type="KEGG" id="obi:106878201"/>
<dbReference type="OrthoDB" id="6121520at2759"/>
<dbReference type="InterPro" id="IPR013783">
    <property type="entry name" value="Ig-like_fold"/>
</dbReference>
<feature type="region of interest" description="Disordered" evidence="1">
    <location>
        <begin position="182"/>
        <end position="204"/>
    </location>
</feature>
<name>A0A0L8GBE6_OCTBM</name>
<feature type="domain" description="Fibronectin type-III" evidence="3">
    <location>
        <begin position="8"/>
        <end position="111"/>
    </location>
</feature>
<feature type="transmembrane region" description="Helical" evidence="2">
    <location>
        <begin position="115"/>
        <end position="141"/>
    </location>
</feature>
<dbReference type="PROSITE" id="PS50853">
    <property type="entry name" value="FN3"/>
    <property type="match status" value="1"/>
</dbReference>
<evidence type="ECO:0000313" key="4">
    <source>
        <dbReference type="EMBL" id="KOF73865.1"/>
    </source>
</evidence>
<organism evidence="4">
    <name type="scientific">Octopus bimaculoides</name>
    <name type="common">California two-spotted octopus</name>
    <dbReference type="NCBI Taxonomy" id="37653"/>
    <lineage>
        <taxon>Eukaryota</taxon>
        <taxon>Metazoa</taxon>
        <taxon>Spiralia</taxon>
        <taxon>Lophotrochozoa</taxon>
        <taxon>Mollusca</taxon>
        <taxon>Cephalopoda</taxon>
        <taxon>Coleoidea</taxon>
        <taxon>Octopodiformes</taxon>
        <taxon>Octopoda</taxon>
        <taxon>Incirrata</taxon>
        <taxon>Octopodidae</taxon>
        <taxon>Octopus</taxon>
    </lineage>
</organism>
<keyword evidence="2" id="KW-1133">Transmembrane helix</keyword>